<dbReference type="NCBIfam" id="TIGR02593">
    <property type="entry name" value="CRISPR_cas5"/>
    <property type="match status" value="1"/>
</dbReference>
<dbReference type="KEGG" id="caj:CIG1485E_0591"/>
<gene>
    <name evidence="2" type="primary">cas5</name>
    <name evidence="2" type="ORF">CIG1485E_0591</name>
</gene>
<keyword evidence="1" id="KW-0051">Antiviral defense</keyword>
<dbReference type="OrthoDB" id="1805474at2"/>
<dbReference type="EMBL" id="CP009043">
    <property type="protein sequence ID" value="AII14451.1"/>
    <property type="molecule type" value="Genomic_DNA"/>
</dbReference>
<evidence type="ECO:0000313" key="2">
    <source>
        <dbReference type="EMBL" id="AII14451.1"/>
    </source>
</evidence>
<sequence length="238" mass="27462">MNSDIIAFKLTSDYAHFSHPATIYSSLTYPVPPKTAIMGFLGAIIGLSEYWKLENLLYSVKINSQIRKKIFIFNGIKFALATNFKLEDGYQNSSEKKQFYRELICNPSYTIFLNLQNIDDEFKRQIILNLKEHKTAFTPYLGINFCIADFEFIEVKNCQKITSDTLKASSFVLQEDFIFEQDNYEARLTSVRMACNVEKGRIFKDFKDFVIEINEGKTLNAKNSGNAYNIDNEVVCFV</sequence>
<dbReference type="Proteomes" id="UP000028486">
    <property type="component" value="Chromosome"/>
</dbReference>
<dbReference type="HOGENOM" id="CLU_090888_1_0_7"/>
<reference evidence="3" key="1">
    <citation type="journal article" date="2014" name="Genome Announc.">
        <title>Complete Genome Sequence of Campylobacter iguaniorum Strain 1485ET, Isolated from a Bearded Dragon (Pogona vitticeps).</title>
        <authorList>
            <person name="Gilbert M.J."/>
            <person name="Miller W.G."/>
            <person name="Yee E."/>
            <person name="Kik M."/>
            <person name="Wagenaar J.A."/>
            <person name="Duim B."/>
        </authorList>
    </citation>
    <scope>NUCLEOTIDE SEQUENCE [LARGE SCALE GENOMIC DNA]</scope>
    <source>
        <strain evidence="3">1485E</strain>
    </source>
</reference>
<keyword evidence="3" id="KW-1185">Reference proteome</keyword>
<protein>
    <submittedName>
        <fullName evidence="2">CRISPR/Cas system-associated RAMP protein Cas5, type I-B/HMARI</fullName>
    </submittedName>
</protein>
<dbReference type="GO" id="GO:0051607">
    <property type="term" value="P:defense response to virus"/>
    <property type="evidence" value="ECO:0007669"/>
    <property type="project" value="UniProtKB-KW"/>
</dbReference>
<dbReference type="InterPro" id="IPR013422">
    <property type="entry name" value="CRISPR-assoc_prot_Cas5_N"/>
</dbReference>
<dbReference type="eggNOG" id="COG1688">
    <property type="taxonomic scope" value="Bacteria"/>
</dbReference>
<name>A0A076F8W6_9BACT</name>
<evidence type="ECO:0000313" key="3">
    <source>
        <dbReference type="Proteomes" id="UP000028486"/>
    </source>
</evidence>
<dbReference type="Gene3D" id="3.30.70.2660">
    <property type="match status" value="1"/>
</dbReference>
<dbReference type="Pfam" id="PF09704">
    <property type="entry name" value="Cas_Cas5d"/>
    <property type="match status" value="1"/>
</dbReference>
<dbReference type="GO" id="GO:0043571">
    <property type="term" value="P:maintenance of CRISPR repeat elements"/>
    <property type="evidence" value="ECO:0007669"/>
    <property type="project" value="InterPro"/>
</dbReference>
<dbReference type="AlphaFoldDB" id="A0A076F8W6"/>
<dbReference type="RefSeq" id="WP_038453549.1">
    <property type="nucleotide sequence ID" value="NZ_CP009043.1"/>
</dbReference>
<dbReference type="STRING" id="1244531.CIG2463D_0591"/>
<proteinExistence type="predicted"/>
<accession>A0A076F8W6</accession>
<organism evidence="2 3">
    <name type="scientific">Campylobacter iguaniorum</name>
    <dbReference type="NCBI Taxonomy" id="1244531"/>
    <lineage>
        <taxon>Bacteria</taxon>
        <taxon>Pseudomonadati</taxon>
        <taxon>Campylobacterota</taxon>
        <taxon>Epsilonproteobacteria</taxon>
        <taxon>Campylobacterales</taxon>
        <taxon>Campylobacteraceae</taxon>
        <taxon>Campylobacter</taxon>
    </lineage>
</organism>
<dbReference type="InterPro" id="IPR021124">
    <property type="entry name" value="CRISPR-assoc_prot_Cas5"/>
</dbReference>
<evidence type="ECO:0000256" key="1">
    <source>
        <dbReference type="ARBA" id="ARBA00023118"/>
    </source>
</evidence>